<evidence type="ECO:0000256" key="1">
    <source>
        <dbReference type="ARBA" id="ARBA00004726"/>
    </source>
</evidence>
<reference evidence="16" key="1">
    <citation type="submission" date="2015-12" db="EMBL/GenBank/DDBJ databases">
        <title>De novo transcriptome assembly of four potential Pierce s Disease insect vectors from Arizona vineyards.</title>
        <authorList>
            <person name="Tassone E.E."/>
        </authorList>
    </citation>
    <scope>NUCLEOTIDE SEQUENCE</scope>
</reference>
<keyword evidence="8" id="KW-0547">Nucleotide-binding</keyword>
<dbReference type="GO" id="GO:0005524">
    <property type="term" value="F:ATP binding"/>
    <property type="evidence" value="ECO:0007669"/>
    <property type="project" value="UniProtKB-KW"/>
</dbReference>
<dbReference type="EMBL" id="GEDC01007098">
    <property type="protein sequence ID" value="JAS30200.1"/>
    <property type="molecule type" value="Transcribed_RNA"/>
</dbReference>
<dbReference type="InterPro" id="IPR036425">
    <property type="entry name" value="MoaB/Mog-like_dom_sf"/>
</dbReference>
<dbReference type="CDD" id="cd23948">
    <property type="entry name" value="FAD_synthase"/>
    <property type="match status" value="1"/>
</dbReference>
<dbReference type="Gene3D" id="3.40.50.620">
    <property type="entry name" value="HUPs"/>
    <property type="match status" value="1"/>
</dbReference>
<dbReference type="EMBL" id="GEDC01019644">
    <property type="protein sequence ID" value="JAS17654.1"/>
    <property type="molecule type" value="Transcribed_RNA"/>
</dbReference>
<dbReference type="Pfam" id="PF00994">
    <property type="entry name" value="MoCF_biosynth"/>
    <property type="match status" value="1"/>
</dbReference>
<evidence type="ECO:0000313" key="18">
    <source>
        <dbReference type="EMBL" id="JAS28601.1"/>
    </source>
</evidence>
<evidence type="ECO:0000256" key="6">
    <source>
        <dbReference type="ARBA" id="ARBA00022679"/>
    </source>
</evidence>
<feature type="domain" description="MoaB/Mog" evidence="14">
    <location>
        <begin position="7"/>
        <end position="168"/>
    </location>
</feature>
<keyword evidence="6" id="KW-0808">Transferase</keyword>
<proteinExistence type="inferred from homology"/>
<evidence type="ECO:0000256" key="8">
    <source>
        <dbReference type="ARBA" id="ARBA00022741"/>
    </source>
</evidence>
<keyword evidence="9" id="KW-0274">FAD</keyword>
<dbReference type="SMART" id="SM00852">
    <property type="entry name" value="MoCF_biosynth"/>
    <property type="match status" value="1"/>
</dbReference>
<dbReference type="InterPro" id="IPR002500">
    <property type="entry name" value="PAPS_reduct_dom"/>
</dbReference>
<dbReference type="EC" id="2.7.7.2" evidence="3"/>
<dbReference type="EMBL" id="GEDC01008697">
    <property type="protein sequence ID" value="JAS28601.1"/>
    <property type="molecule type" value="Transcribed_RNA"/>
</dbReference>
<evidence type="ECO:0000256" key="10">
    <source>
        <dbReference type="ARBA" id="ARBA00022840"/>
    </source>
</evidence>
<keyword evidence="10" id="KW-0067">ATP-binding</keyword>
<gene>
    <name evidence="19" type="ORF">g.24818</name>
    <name evidence="15" type="ORF">g.24821</name>
    <name evidence="16" type="ORF">g.24824</name>
    <name evidence="17" type="ORF">g.24827</name>
    <name evidence="18" type="ORF">g.24831</name>
</gene>
<evidence type="ECO:0000256" key="9">
    <source>
        <dbReference type="ARBA" id="ARBA00022827"/>
    </source>
</evidence>
<comment type="catalytic activity">
    <reaction evidence="13">
        <text>FMN + ATP + H(+) = FAD + diphosphate</text>
        <dbReference type="Rhea" id="RHEA:17237"/>
        <dbReference type="ChEBI" id="CHEBI:15378"/>
        <dbReference type="ChEBI" id="CHEBI:30616"/>
        <dbReference type="ChEBI" id="CHEBI:33019"/>
        <dbReference type="ChEBI" id="CHEBI:57692"/>
        <dbReference type="ChEBI" id="CHEBI:58210"/>
        <dbReference type="EC" id="2.7.7.2"/>
    </reaction>
</comment>
<evidence type="ECO:0000313" key="15">
    <source>
        <dbReference type="EMBL" id="JAS17654.1"/>
    </source>
</evidence>
<evidence type="ECO:0000256" key="7">
    <source>
        <dbReference type="ARBA" id="ARBA00022695"/>
    </source>
</evidence>
<evidence type="ECO:0000256" key="5">
    <source>
        <dbReference type="ARBA" id="ARBA00022643"/>
    </source>
</evidence>
<keyword evidence="5" id="KW-0288">FMN</keyword>
<evidence type="ECO:0000256" key="13">
    <source>
        <dbReference type="ARBA" id="ARBA00049494"/>
    </source>
</evidence>
<evidence type="ECO:0000256" key="3">
    <source>
        <dbReference type="ARBA" id="ARBA00012393"/>
    </source>
</evidence>
<comment type="similarity">
    <text evidence="2">In the N-terminal section; belongs to the MoaB/Mog family.</text>
</comment>
<dbReference type="EMBL" id="GEDC01017770">
    <property type="protein sequence ID" value="JAS19528.1"/>
    <property type="molecule type" value="Transcribed_RNA"/>
</dbReference>
<evidence type="ECO:0000259" key="14">
    <source>
        <dbReference type="SMART" id="SM00852"/>
    </source>
</evidence>
<dbReference type="Pfam" id="PF01507">
    <property type="entry name" value="PAPS_reduct"/>
    <property type="match status" value="2"/>
</dbReference>
<keyword evidence="7" id="KW-0548">Nucleotidyltransferase</keyword>
<dbReference type="CDD" id="cd00885">
    <property type="entry name" value="cinA"/>
    <property type="match status" value="1"/>
</dbReference>
<dbReference type="AlphaFoldDB" id="A0A1B6D1H1"/>
<dbReference type="InterPro" id="IPR056596">
    <property type="entry name" value="FLAD1_M"/>
</dbReference>
<name>A0A1B6D1H1_9HEMI</name>
<evidence type="ECO:0000313" key="16">
    <source>
        <dbReference type="EMBL" id="JAS19528.1"/>
    </source>
</evidence>
<keyword evidence="4" id="KW-0285">Flavoprotein</keyword>
<dbReference type="GO" id="GO:0003919">
    <property type="term" value="F:FMN adenylyltransferase activity"/>
    <property type="evidence" value="ECO:0007669"/>
    <property type="project" value="UniProtKB-EC"/>
</dbReference>
<dbReference type="GO" id="GO:0006747">
    <property type="term" value="P:FAD biosynthetic process"/>
    <property type="evidence" value="ECO:0007669"/>
    <property type="project" value="TreeGrafter"/>
</dbReference>
<evidence type="ECO:0000256" key="12">
    <source>
        <dbReference type="ARBA" id="ARBA00031871"/>
    </source>
</evidence>
<accession>A0A1B6D1H1</accession>
<evidence type="ECO:0000256" key="2">
    <source>
        <dbReference type="ARBA" id="ARBA00007589"/>
    </source>
</evidence>
<organism evidence="16">
    <name type="scientific">Clastoptera arizonana</name>
    <name type="common">Arizona spittle bug</name>
    <dbReference type="NCBI Taxonomy" id="38151"/>
    <lineage>
        <taxon>Eukaryota</taxon>
        <taxon>Metazoa</taxon>
        <taxon>Ecdysozoa</taxon>
        <taxon>Arthropoda</taxon>
        <taxon>Hexapoda</taxon>
        <taxon>Insecta</taxon>
        <taxon>Pterygota</taxon>
        <taxon>Neoptera</taxon>
        <taxon>Paraneoptera</taxon>
        <taxon>Hemiptera</taxon>
        <taxon>Auchenorrhyncha</taxon>
        <taxon>Cercopoidea</taxon>
        <taxon>Clastopteridae</taxon>
        <taxon>Clastoptera</taxon>
    </lineage>
</organism>
<dbReference type="SUPFAM" id="SSF53218">
    <property type="entry name" value="Molybdenum cofactor biosynthesis proteins"/>
    <property type="match status" value="1"/>
</dbReference>
<dbReference type="PANTHER" id="PTHR23293:SF9">
    <property type="entry name" value="FAD SYNTHASE"/>
    <property type="match status" value="1"/>
</dbReference>
<dbReference type="InterPro" id="IPR014729">
    <property type="entry name" value="Rossmann-like_a/b/a_fold"/>
</dbReference>
<comment type="pathway">
    <text evidence="1">Cofactor biosynthesis; FAD biosynthesis; FAD from FMN: step 1/1.</text>
</comment>
<dbReference type="SUPFAM" id="SSF52402">
    <property type="entry name" value="Adenine nucleotide alpha hydrolases-like"/>
    <property type="match status" value="1"/>
</dbReference>
<dbReference type="EMBL" id="GEDC01014409">
    <property type="protein sequence ID" value="JAS22889.1"/>
    <property type="molecule type" value="Transcribed_RNA"/>
</dbReference>
<dbReference type="Gene3D" id="3.40.980.10">
    <property type="entry name" value="MoaB/Mog-like domain"/>
    <property type="match status" value="1"/>
</dbReference>
<protein>
    <recommendedName>
        <fullName evidence="3">FAD synthase</fullName>
        <ecNumber evidence="3">2.7.7.2</ecNumber>
    </recommendedName>
    <alternativeName>
        <fullName evidence="11">FAD pyrophosphorylase</fullName>
    </alternativeName>
    <alternativeName>
        <fullName evidence="12">FMN adenylyltransferase</fullName>
    </alternativeName>
</protein>
<dbReference type="PANTHER" id="PTHR23293">
    <property type="entry name" value="FAD SYNTHETASE-RELATED FMN ADENYLYLTRANSFERASE"/>
    <property type="match status" value="1"/>
</dbReference>
<sequence length="477" mass="54410">MDAPTAGIIVIGDEILKGNVQDTNSNFICKRLYKLGVQVKKISVIDDSIVSISKTVADFSHTYNFVITSGGIGPTHDDVTLKGIATAFNEFLYINEDLLVFWKQYYDDENAKMMSSIPNSSNIIWAKSIYDFTSTFPIINIKNVFIFPGIPKYLQISFEAIEKDYFENVNFKFNTRKIYLNVLEGNIVDALNKTVDKFEGVVNFGSYPKLDNPLYKTEISMESINNDNALITAENYFKSLVEPSWIVNVSDMYNKIEQLINNSRDRHFASLLQNSIKVVEESLLRYPSTESCISFNGGKDCTAVLHLVAALYEKRNIKQPIHAIYFHTQNSFTEVDDFIIETVKRYDLTLTSIPGPIKPALEKIIKKFPSTKVVFMGSRKSDPKCDKLQAFQMTDPDWPQVMRVSPMLEWSHADVWTFLKELSVPYCSLYDNGFTSLGNKNNTKQNPKLMFRDESGKIKYKPAYTLSKDSQDRDGRT</sequence>
<dbReference type="InterPro" id="IPR001453">
    <property type="entry name" value="MoaB/Mog_dom"/>
</dbReference>
<evidence type="ECO:0000313" key="19">
    <source>
        <dbReference type="EMBL" id="JAS30200.1"/>
    </source>
</evidence>
<evidence type="ECO:0000256" key="11">
    <source>
        <dbReference type="ARBA" id="ARBA00031145"/>
    </source>
</evidence>
<dbReference type="Pfam" id="PF24102">
    <property type="entry name" value="FLAD1_M"/>
    <property type="match status" value="1"/>
</dbReference>
<evidence type="ECO:0000256" key="4">
    <source>
        <dbReference type="ARBA" id="ARBA00022630"/>
    </source>
</evidence>
<evidence type="ECO:0000313" key="17">
    <source>
        <dbReference type="EMBL" id="JAS22889.1"/>
    </source>
</evidence>